<keyword evidence="11 14" id="KW-0560">Oxidoreductase</keyword>
<keyword evidence="6 14" id="KW-0288">FMN</keyword>
<dbReference type="HOGENOM" id="CLU_001570_7_0_1"/>
<keyword evidence="3 14" id="KW-0813">Transport</keyword>
<evidence type="ECO:0000256" key="11">
    <source>
        <dbReference type="ARBA" id="ARBA00023002"/>
    </source>
</evidence>
<evidence type="ECO:0000256" key="16">
    <source>
        <dbReference type="SAM" id="MobiDB-lite"/>
    </source>
</evidence>
<dbReference type="GO" id="GO:0020037">
    <property type="term" value="F:heme binding"/>
    <property type="evidence" value="ECO:0007669"/>
    <property type="project" value="UniProtKB-UniRule"/>
</dbReference>
<dbReference type="PROSITE" id="PS51384">
    <property type="entry name" value="FAD_FR"/>
    <property type="match status" value="1"/>
</dbReference>
<dbReference type="Pfam" id="PF00258">
    <property type="entry name" value="Flavodoxin_1"/>
    <property type="match status" value="1"/>
</dbReference>
<dbReference type="PRINTS" id="PR00385">
    <property type="entry name" value="P450"/>
</dbReference>
<dbReference type="InterPro" id="IPR017927">
    <property type="entry name" value="FAD-bd_FR_type"/>
</dbReference>
<dbReference type="GO" id="GO:0003958">
    <property type="term" value="F:NADPH-hemoprotein reductase activity"/>
    <property type="evidence" value="ECO:0007669"/>
    <property type="project" value="UniProtKB-UniRule"/>
</dbReference>
<dbReference type="Gene3D" id="3.40.50.80">
    <property type="entry name" value="Nucleotide-binding domain of ferredoxin-NADP reductase (FNR) module"/>
    <property type="match status" value="1"/>
</dbReference>
<dbReference type="SUPFAM" id="SSF52343">
    <property type="entry name" value="Ferredoxin reductase-like, C-terminal NADP-linked domain"/>
    <property type="match status" value="1"/>
</dbReference>
<dbReference type="PROSITE" id="PS00086">
    <property type="entry name" value="CYTOCHROME_P450"/>
    <property type="match status" value="1"/>
</dbReference>
<dbReference type="InterPro" id="IPR003097">
    <property type="entry name" value="CysJ-like_FAD-binding"/>
</dbReference>
<keyword evidence="9 14" id="KW-0521">NADP</keyword>
<dbReference type="PANTHER" id="PTHR19384:SF127">
    <property type="entry name" value="BIFUNCTIONAL CYTOCHROME P450_NADPH--P450 REDUCTASE"/>
    <property type="match status" value="1"/>
</dbReference>
<evidence type="ECO:0000256" key="15">
    <source>
        <dbReference type="PIRSR" id="PIRSR000209-1"/>
    </source>
</evidence>
<comment type="catalytic activity">
    <reaction evidence="14">
        <text>an organic molecule + reduced [NADPH--hemoprotein reductase] + O2 = an alcohol + oxidized [NADPH--hemoprotein reductase] + H2O + H(+)</text>
        <dbReference type="Rhea" id="RHEA:17149"/>
        <dbReference type="Rhea" id="RHEA-COMP:11964"/>
        <dbReference type="Rhea" id="RHEA-COMP:11965"/>
        <dbReference type="ChEBI" id="CHEBI:15377"/>
        <dbReference type="ChEBI" id="CHEBI:15378"/>
        <dbReference type="ChEBI" id="CHEBI:15379"/>
        <dbReference type="ChEBI" id="CHEBI:30879"/>
        <dbReference type="ChEBI" id="CHEBI:57618"/>
        <dbReference type="ChEBI" id="CHEBI:58210"/>
        <dbReference type="ChEBI" id="CHEBI:142491"/>
        <dbReference type="EC" id="1.14.14.1"/>
    </reaction>
</comment>
<dbReference type="SUPFAM" id="SSF48264">
    <property type="entry name" value="Cytochrome P450"/>
    <property type="match status" value="1"/>
</dbReference>
<dbReference type="FunFam" id="1.10.630.10:FF:000040">
    <property type="entry name" value="Bifunctional cytochrome P450/NADPH--P450 reductase"/>
    <property type="match status" value="1"/>
</dbReference>
<evidence type="ECO:0000256" key="9">
    <source>
        <dbReference type="ARBA" id="ARBA00022857"/>
    </source>
</evidence>
<dbReference type="GO" id="GO:0010181">
    <property type="term" value="F:FMN binding"/>
    <property type="evidence" value="ECO:0007669"/>
    <property type="project" value="UniProtKB-UniRule"/>
</dbReference>
<comment type="cofactor">
    <cofactor evidence="14">
        <name>FAD</name>
        <dbReference type="ChEBI" id="CHEBI:57692"/>
    </cofactor>
    <cofactor evidence="14">
        <name>FMN</name>
        <dbReference type="ChEBI" id="CHEBI:58210"/>
    </cofactor>
</comment>
<dbReference type="Gene3D" id="1.20.990.10">
    <property type="entry name" value="NADPH-cytochrome p450 Reductase, Chain A, domain 3"/>
    <property type="match status" value="1"/>
</dbReference>
<evidence type="ECO:0000256" key="10">
    <source>
        <dbReference type="ARBA" id="ARBA00022982"/>
    </source>
</evidence>
<evidence type="ECO:0000256" key="6">
    <source>
        <dbReference type="ARBA" id="ARBA00022643"/>
    </source>
</evidence>
<evidence type="ECO:0000256" key="4">
    <source>
        <dbReference type="ARBA" id="ARBA00022617"/>
    </source>
</evidence>
<organism evidence="19 20">
    <name type="scientific">Metarhizium robertsii</name>
    <dbReference type="NCBI Taxonomy" id="568076"/>
    <lineage>
        <taxon>Eukaryota</taxon>
        <taxon>Fungi</taxon>
        <taxon>Dikarya</taxon>
        <taxon>Ascomycota</taxon>
        <taxon>Pezizomycotina</taxon>
        <taxon>Sordariomycetes</taxon>
        <taxon>Hypocreomycetidae</taxon>
        <taxon>Hypocreales</taxon>
        <taxon>Clavicipitaceae</taxon>
        <taxon>Metarhizium</taxon>
    </lineage>
</organism>
<evidence type="ECO:0000313" key="19">
    <source>
        <dbReference type="EMBL" id="EXU97012.1"/>
    </source>
</evidence>
<dbReference type="GO" id="GO:0050660">
    <property type="term" value="F:flavin adenine dinucleotide binding"/>
    <property type="evidence" value="ECO:0007669"/>
    <property type="project" value="TreeGrafter"/>
</dbReference>
<evidence type="ECO:0000256" key="14">
    <source>
        <dbReference type="PIRNR" id="PIRNR000209"/>
    </source>
</evidence>
<dbReference type="SUPFAM" id="SSF63380">
    <property type="entry name" value="Riboflavin synthase domain-like"/>
    <property type="match status" value="1"/>
</dbReference>
<evidence type="ECO:0000313" key="20">
    <source>
        <dbReference type="Proteomes" id="UP000030151"/>
    </source>
</evidence>
<dbReference type="SUPFAM" id="SSF52218">
    <property type="entry name" value="Flavoproteins"/>
    <property type="match status" value="1"/>
</dbReference>
<dbReference type="GO" id="GO:0005506">
    <property type="term" value="F:iron ion binding"/>
    <property type="evidence" value="ECO:0007669"/>
    <property type="project" value="UniProtKB-UniRule"/>
</dbReference>
<dbReference type="InterPro" id="IPR017938">
    <property type="entry name" value="Riboflavin_synthase-like_b-brl"/>
</dbReference>
<evidence type="ECO:0000256" key="7">
    <source>
        <dbReference type="ARBA" id="ARBA00022723"/>
    </source>
</evidence>
<dbReference type="eggNOG" id="KOG0157">
    <property type="taxonomic scope" value="Eukaryota"/>
</dbReference>
<dbReference type="InterPro" id="IPR002401">
    <property type="entry name" value="Cyt_P450_E_grp-I"/>
</dbReference>
<evidence type="ECO:0000256" key="5">
    <source>
        <dbReference type="ARBA" id="ARBA00022630"/>
    </source>
</evidence>
<sequence length="1100" mass="121911">MTVDIDKTQNSLDMTVNTVPIPGPSGLPILGNVTDVDIDHPLQSFIRLSDRYGQIYKLKFGKHTLVVVSSYELVHEVCDDKRFKKSIEGDLEQLRKVVHDGLFTSRGVEEENWGIAHRVLMSAFGPMSIRGMFDEMHEIATQLALKWARQGPSQPIDVGEDFTRLTLDTVALCSMGFRFNSYYRDSLHPFIAAMYAVLKEAGAKSLRILPPMFYPRKEEKYRENIALLRSTALEVLESRREDGADAASTDRSDLLSKMLNGVDLKTGRKMTDESIIDNLITFLIAGHETTAATLSFAMYQILSRPDVYHKLQQEVDAVVGTGPVLIDHVAKLRYLSAVLRETLRHSSPIPAFAREAIKDEVIGGKYAVKAGEQIICLLSKSHFDRTAYGPDVREFNPERMADDKFDRLMKDYPHAWSPFGTGLRSCIGRPFAWQETTLALAVLIQNFNFVMDDPSYRLQIQETLTIKPKKFMVRAILRDGLTPSRLETRLAGAFAGEAPTPSPGVAAGHKSRHSVASTSTGHVDGESAPKLVILYGSNAGTCQFMAQRLASSAAAKGYRSSVDALDTIRGSMPEGTPVIIITSSYEGEPPHNAAHFTHWIQTLDPGAMKHVSYAVYGCGHSDWVHTFQKVPKLIDSTLERLGASRLGPLHSTDAKDRDMFSDFEAWEDDVLWPSILERFARPSDAATSSAPGLALSFSTPRASVLHQSVEEATVVAARRLVDQSGGSQEKRHIELRLPANMPYSAGDYLAVLPHNPKESVSRALRRFHFPRDAYVTISSSSPTTLPTGMSLPVAEILSSYVELGQIATKRDLAHLCEMNKESDEIAQLQRLASEEFDTVVKTGRLSVLDVLEKFPALCVPFHEFLQMLPPMRLRQYSVSSSSLFDPTKVSLTYGVVDESAVSGTGRFIGVASSYLSSLEPGEKIQVSVRPAQSGFHLPENQEETPIVCIGAGTGLAPFRAFIQERATLQGSGRSLAPAVLFYGCRNPLSDDLYRDEFDAWEKSGVVKVFRAYSGDKEASCGCPYVQDRIWHERGSITNMWEKGARFYVCGSGKMAEGVKGVLVKIVMEEYEKAGEPVTEEEAVGHFERIRKERYCMDVFD</sequence>
<dbReference type="Pfam" id="PF00175">
    <property type="entry name" value="NAD_binding_1"/>
    <property type="match status" value="1"/>
</dbReference>
<gene>
    <name evidence="19" type="ORF">X797_009930</name>
</gene>
<dbReference type="Gene3D" id="1.10.630.10">
    <property type="entry name" value="Cytochrome P450"/>
    <property type="match status" value="1"/>
</dbReference>
<dbReference type="AlphaFoldDB" id="A0A0A1UQ95"/>
<dbReference type="eggNOG" id="KOG1158">
    <property type="taxonomic scope" value="Eukaryota"/>
</dbReference>
<protein>
    <recommendedName>
        <fullName evidence="14">Bifunctional cytochrome P450/NADPH--P450 reductase</fullName>
    </recommendedName>
    <domain>
        <recommendedName>
            <fullName evidence="14">Cytochrome P450</fullName>
            <ecNumber evidence="14">1.14.14.1</ecNumber>
        </recommendedName>
    </domain>
    <domain>
        <recommendedName>
            <fullName evidence="14">NADPH--cytochrome P450 reductase</fullName>
            <ecNumber evidence="14">1.6.2.4</ecNumber>
        </recommendedName>
    </domain>
</protein>
<comment type="caution">
    <text evidence="19">The sequence shown here is derived from an EMBL/GenBank/DDBJ whole genome shotgun (WGS) entry which is preliminary data.</text>
</comment>
<reference evidence="19 20" key="1">
    <citation type="submission" date="2014-02" db="EMBL/GenBank/DDBJ databases">
        <title>The genome sequence of the entomopathogenic fungus Metarhizium robertsii ARSEF 2575.</title>
        <authorList>
            <person name="Giuliano Garisto Donzelli B."/>
            <person name="Roe B.A."/>
            <person name="Macmil S.L."/>
            <person name="Krasnoff S.B."/>
            <person name="Gibson D.M."/>
        </authorList>
    </citation>
    <scope>NUCLEOTIDE SEQUENCE [LARGE SCALE GENOMIC DNA]</scope>
    <source>
        <strain evidence="19 20">ARSEF 2575</strain>
    </source>
</reference>
<dbReference type="InterPro" id="IPR001128">
    <property type="entry name" value="Cyt_P450"/>
</dbReference>
<dbReference type="EC" id="1.6.2.4" evidence="14"/>
<feature type="domain" description="FAD-binding FR-type" evidence="18">
    <location>
        <begin position="707"/>
        <end position="938"/>
    </location>
</feature>
<proteinExistence type="inferred from homology"/>
<evidence type="ECO:0000256" key="1">
    <source>
        <dbReference type="ARBA" id="ARBA00001971"/>
    </source>
</evidence>
<dbReference type="InterPro" id="IPR017972">
    <property type="entry name" value="Cyt_P450_CS"/>
</dbReference>
<evidence type="ECO:0000256" key="3">
    <source>
        <dbReference type="ARBA" id="ARBA00022448"/>
    </source>
</evidence>
<keyword evidence="12 14" id="KW-0408">Iron</keyword>
<comment type="catalytic activity">
    <reaction evidence="14">
        <text>2 oxidized [cytochrome P450] + NADPH = 2 reduced [cytochrome P450] + NADP(+) + H(+)</text>
        <dbReference type="Rhea" id="RHEA:24040"/>
        <dbReference type="Rhea" id="RHEA-COMP:14627"/>
        <dbReference type="Rhea" id="RHEA-COMP:14628"/>
        <dbReference type="ChEBI" id="CHEBI:15378"/>
        <dbReference type="ChEBI" id="CHEBI:55376"/>
        <dbReference type="ChEBI" id="CHEBI:57783"/>
        <dbReference type="ChEBI" id="CHEBI:58349"/>
        <dbReference type="ChEBI" id="CHEBI:60344"/>
        <dbReference type="EC" id="1.6.2.4"/>
    </reaction>
</comment>
<evidence type="ECO:0000256" key="8">
    <source>
        <dbReference type="ARBA" id="ARBA00022827"/>
    </source>
</evidence>
<dbReference type="Proteomes" id="UP000030151">
    <property type="component" value="Unassembled WGS sequence"/>
</dbReference>
<dbReference type="Gene3D" id="2.40.30.10">
    <property type="entry name" value="Translation factors"/>
    <property type="match status" value="1"/>
</dbReference>
<dbReference type="GO" id="GO:0070330">
    <property type="term" value="F:aromatase activity"/>
    <property type="evidence" value="ECO:0007669"/>
    <property type="project" value="UniProtKB-UniRule"/>
</dbReference>
<comment type="cofactor">
    <cofactor evidence="1 14 15">
        <name>heme</name>
        <dbReference type="ChEBI" id="CHEBI:30413"/>
    </cofactor>
</comment>
<keyword evidence="7 14" id="KW-0479">Metal-binding</keyword>
<dbReference type="InterPro" id="IPR023206">
    <property type="entry name" value="Bifunctional_P450_P450_red"/>
</dbReference>
<dbReference type="Pfam" id="PF00667">
    <property type="entry name" value="FAD_binding_1"/>
    <property type="match status" value="1"/>
</dbReference>
<feature type="domain" description="Flavodoxin-like" evidence="17">
    <location>
        <begin position="531"/>
        <end position="671"/>
    </location>
</feature>
<feature type="binding site" description="axial binding residue" evidence="15">
    <location>
        <position position="426"/>
    </location>
    <ligand>
        <name>heme</name>
        <dbReference type="ChEBI" id="CHEBI:30413"/>
    </ligand>
    <ligandPart>
        <name>Fe</name>
        <dbReference type="ChEBI" id="CHEBI:18248"/>
    </ligandPart>
</feature>
<dbReference type="Gene3D" id="3.40.50.360">
    <property type="match status" value="1"/>
</dbReference>
<feature type="region of interest" description="Disordered" evidence="16">
    <location>
        <begin position="495"/>
        <end position="523"/>
    </location>
</feature>
<keyword evidence="8 14" id="KW-0274">FAD</keyword>
<dbReference type="InterPro" id="IPR036396">
    <property type="entry name" value="Cyt_P450_sf"/>
</dbReference>
<comment type="similarity">
    <text evidence="2 14">In the N-terminal section; belongs to the cytochrome P450 family.</text>
</comment>
<dbReference type="GO" id="GO:0005829">
    <property type="term" value="C:cytosol"/>
    <property type="evidence" value="ECO:0007669"/>
    <property type="project" value="TreeGrafter"/>
</dbReference>
<dbReference type="PIRSF" id="PIRSF000209">
    <property type="entry name" value="Bifunctional_P450_P450R"/>
    <property type="match status" value="1"/>
</dbReference>
<dbReference type="EMBL" id="JELW01000042">
    <property type="protein sequence ID" value="EXU97012.1"/>
    <property type="molecule type" value="Genomic_DNA"/>
</dbReference>
<dbReference type="InterPro" id="IPR023173">
    <property type="entry name" value="NADPH_Cyt_P450_Rdtase_alpha"/>
</dbReference>
<dbReference type="InterPro" id="IPR008254">
    <property type="entry name" value="Flavodoxin/NO_synth"/>
</dbReference>
<keyword evidence="13 14" id="KW-0503">Monooxygenase</keyword>
<dbReference type="PANTHER" id="PTHR19384">
    <property type="entry name" value="NITRIC OXIDE SYNTHASE-RELATED"/>
    <property type="match status" value="1"/>
</dbReference>
<dbReference type="EC" id="1.14.14.1" evidence="14"/>
<evidence type="ECO:0000256" key="2">
    <source>
        <dbReference type="ARBA" id="ARBA00010018"/>
    </source>
</evidence>
<dbReference type="CDD" id="cd06206">
    <property type="entry name" value="bifunctional_CYPOR"/>
    <property type="match status" value="1"/>
</dbReference>
<dbReference type="InterPro" id="IPR039261">
    <property type="entry name" value="FNR_nucleotide-bd"/>
</dbReference>
<name>A0A0A1UQ95_9HYPO</name>
<keyword evidence="10 14" id="KW-0249">Electron transport</keyword>
<evidence type="ECO:0000259" key="17">
    <source>
        <dbReference type="PROSITE" id="PS50902"/>
    </source>
</evidence>
<dbReference type="InterPro" id="IPR029039">
    <property type="entry name" value="Flavoprotein-like_sf"/>
</dbReference>
<dbReference type="InterPro" id="IPR001433">
    <property type="entry name" value="OxRdtase_FAD/NAD-bd"/>
</dbReference>
<dbReference type="Pfam" id="PF00067">
    <property type="entry name" value="p450"/>
    <property type="match status" value="1"/>
</dbReference>
<keyword evidence="5 14" id="KW-0285">Flavoprotein</keyword>
<dbReference type="PROSITE" id="PS50902">
    <property type="entry name" value="FLAVODOXIN_LIKE"/>
    <property type="match status" value="1"/>
</dbReference>
<evidence type="ECO:0000256" key="12">
    <source>
        <dbReference type="ARBA" id="ARBA00023004"/>
    </source>
</evidence>
<dbReference type="CDD" id="cd11068">
    <property type="entry name" value="CYP120A1"/>
    <property type="match status" value="1"/>
</dbReference>
<accession>A0A0A1UQ95</accession>
<dbReference type="PRINTS" id="PR00463">
    <property type="entry name" value="EP450I"/>
</dbReference>
<evidence type="ECO:0000256" key="13">
    <source>
        <dbReference type="ARBA" id="ARBA00023033"/>
    </source>
</evidence>
<evidence type="ECO:0000259" key="18">
    <source>
        <dbReference type="PROSITE" id="PS51384"/>
    </source>
</evidence>
<keyword evidence="4 14" id="KW-0349">Heme</keyword>
<dbReference type="OrthoDB" id="1470350at2759"/>